<dbReference type="InterPro" id="IPR001437">
    <property type="entry name" value="Tscrpt_elong_fac_GreA/B_C"/>
</dbReference>
<comment type="caution">
    <text evidence="2">The sequence shown here is derived from an EMBL/GenBank/DDBJ whole genome shotgun (WGS) entry which is preliminary data.</text>
</comment>
<evidence type="ECO:0000259" key="1">
    <source>
        <dbReference type="Pfam" id="PF01272"/>
    </source>
</evidence>
<dbReference type="RefSeq" id="WP_125243902.1">
    <property type="nucleotide sequence ID" value="NZ_RSED01000010.1"/>
</dbReference>
<proteinExistence type="predicted"/>
<dbReference type="Pfam" id="PF01272">
    <property type="entry name" value="GreA_GreB"/>
    <property type="match status" value="1"/>
</dbReference>
<dbReference type="OrthoDB" id="192847at2"/>
<feature type="domain" description="Transcription elongation factor GreA/GreB C-terminal" evidence="1">
    <location>
        <begin position="55"/>
        <end position="128"/>
    </location>
</feature>
<dbReference type="AlphaFoldDB" id="A0A426V9R0"/>
<dbReference type="GO" id="GO:0003677">
    <property type="term" value="F:DNA binding"/>
    <property type="evidence" value="ECO:0007669"/>
    <property type="project" value="InterPro"/>
</dbReference>
<dbReference type="SUPFAM" id="SSF54534">
    <property type="entry name" value="FKBP-like"/>
    <property type="match status" value="1"/>
</dbReference>
<dbReference type="EMBL" id="RSED01000010">
    <property type="protein sequence ID" value="RRS03697.1"/>
    <property type="molecule type" value="Genomic_DNA"/>
</dbReference>
<name>A0A426V9R0_9BURK</name>
<organism evidence="2 3">
    <name type="scientific">Aquabacterium soli</name>
    <dbReference type="NCBI Taxonomy" id="2493092"/>
    <lineage>
        <taxon>Bacteria</taxon>
        <taxon>Pseudomonadati</taxon>
        <taxon>Pseudomonadota</taxon>
        <taxon>Betaproteobacteria</taxon>
        <taxon>Burkholderiales</taxon>
        <taxon>Aquabacterium</taxon>
    </lineage>
</organism>
<keyword evidence="2" id="KW-0418">Kinase</keyword>
<reference evidence="2 3" key="1">
    <citation type="submission" date="2018-12" db="EMBL/GenBank/DDBJ databases">
        <title>The whole draft genome of Aquabacterium sp. SJQ9.</title>
        <authorList>
            <person name="Sun L."/>
            <person name="Gao X."/>
            <person name="Chen W."/>
            <person name="Huang K."/>
        </authorList>
    </citation>
    <scope>NUCLEOTIDE SEQUENCE [LARGE SCALE GENOMIC DNA]</scope>
    <source>
        <strain evidence="2 3">SJQ9</strain>
    </source>
</reference>
<evidence type="ECO:0000313" key="3">
    <source>
        <dbReference type="Proteomes" id="UP000269265"/>
    </source>
</evidence>
<dbReference type="GO" id="GO:0032784">
    <property type="term" value="P:regulation of DNA-templated transcription elongation"/>
    <property type="evidence" value="ECO:0007669"/>
    <property type="project" value="InterPro"/>
</dbReference>
<keyword evidence="2" id="KW-0808">Transferase</keyword>
<dbReference type="Proteomes" id="UP000269265">
    <property type="component" value="Unassembled WGS sequence"/>
</dbReference>
<dbReference type="NCBIfam" id="NF004396">
    <property type="entry name" value="PRK05753.1"/>
    <property type="match status" value="1"/>
</dbReference>
<gene>
    <name evidence="2" type="ORF">EIP75_13995</name>
</gene>
<accession>A0A426V9R0</accession>
<protein>
    <submittedName>
        <fullName evidence="2">Nucleoside diphosphate kinase regulator</fullName>
    </submittedName>
</protein>
<keyword evidence="3" id="KW-1185">Reference proteome</keyword>
<dbReference type="Gene3D" id="3.10.50.30">
    <property type="entry name" value="Transcription elongation factor, GreA/GreB, C-terminal domain"/>
    <property type="match status" value="1"/>
</dbReference>
<dbReference type="InterPro" id="IPR036953">
    <property type="entry name" value="GreA/GreB_C_sf"/>
</dbReference>
<evidence type="ECO:0000313" key="2">
    <source>
        <dbReference type="EMBL" id="RRS03697.1"/>
    </source>
</evidence>
<dbReference type="GO" id="GO:0016301">
    <property type="term" value="F:kinase activity"/>
    <property type="evidence" value="ECO:0007669"/>
    <property type="project" value="UniProtKB-KW"/>
</dbReference>
<sequence length="139" mass="14796">MHSPQPTPRVLTNVDHQRLFALVERHDTAPSDTGALDALMDILDFADLVPPQGVPAQVVTMRSRVVLMGQAHGSTRRLTLSYPHDDVSGGLSVLTPLGTALLGARVGQQVTWTGLDGATHHAVVAAIQYQPEAAGQLHL</sequence>